<dbReference type="Proteomes" id="UP000462055">
    <property type="component" value="Unassembled WGS sequence"/>
</dbReference>
<dbReference type="EMBL" id="WBMS02000031">
    <property type="protein sequence ID" value="MWA04868.1"/>
    <property type="molecule type" value="Genomic_DNA"/>
</dbReference>
<evidence type="ECO:0000259" key="4">
    <source>
        <dbReference type="Pfam" id="PF00676"/>
    </source>
</evidence>
<dbReference type="Pfam" id="PF00676">
    <property type="entry name" value="E1_dh"/>
    <property type="match status" value="1"/>
</dbReference>
<dbReference type="CDD" id="cd02000">
    <property type="entry name" value="TPP_E1_PDC_ADC_BCADC"/>
    <property type="match status" value="1"/>
</dbReference>
<reference evidence="5" key="1">
    <citation type="submission" date="2019-12" db="EMBL/GenBank/DDBJ databases">
        <title>Actinomadura physcomitrii sp. nov., a novel actinomycete isolated from moss [Physcomitrium sphaericum (Ludw) Fuernr].</title>
        <authorList>
            <person name="Zhuang X."/>
        </authorList>
    </citation>
    <scope>NUCLEOTIDE SEQUENCE [LARGE SCALE GENOMIC DNA]</scope>
    <source>
        <strain evidence="5">LD22</strain>
    </source>
</reference>
<dbReference type="Gene3D" id="3.40.50.970">
    <property type="match status" value="1"/>
</dbReference>
<dbReference type="InterPro" id="IPR029061">
    <property type="entry name" value="THDP-binding"/>
</dbReference>
<name>A0A6I4MF83_9ACTN</name>
<dbReference type="GO" id="GO:0006086">
    <property type="term" value="P:pyruvate decarboxylation to acetyl-CoA"/>
    <property type="evidence" value="ECO:0007669"/>
    <property type="project" value="TreeGrafter"/>
</dbReference>
<comment type="cofactor">
    <cofactor evidence="1">
        <name>thiamine diphosphate</name>
        <dbReference type="ChEBI" id="CHEBI:58937"/>
    </cofactor>
</comment>
<dbReference type="InterPro" id="IPR001017">
    <property type="entry name" value="DH_E1"/>
</dbReference>
<dbReference type="GO" id="GO:0004739">
    <property type="term" value="F:pyruvate dehydrogenase (acetyl-transferring) activity"/>
    <property type="evidence" value="ECO:0007669"/>
    <property type="project" value="TreeGrafter"/>
</dbReference>
<dbReference type="InterPro" id="IPR050642">
    <property type="entry name" value="PDH_E1_Alpha_Subunit"/>
</dbReference>
<sequence length="313" mass="32996">MFTIKECDDRFWTLMQSGQIVLNYYSPRGQEAVSAGVCAALRPSDYLVTTYRGLHDHIAKGVPLDALWAEFLGRVGGTCKGKGGPMHITHPESGLMVTTGVVGSGLPIANGFALWSQISEDDRVTAVSFGDGATNIGAFHEALNLAAVWKLPVLFVCHNNLFAEHTAYAAGTSAEHVADRAAAYGIPGVRVDGNDPLAVRDAAAEAVVRGRAGEGPTLLEAVTFRFRGHQFGDDGAYIDPAIFASAQERDPIPAFRSRLLAEFGMPESEIAGVEDEVRTAVRDAAEGALAAPEPPAVELHTDVLATSLPGGAA</sequence>
<evidence type="ECO:0000256" key="1">
    <source>
        <dbReference type="ARBA" id="ARBA00001964"/>
    </source>
</evidence>
<gene>
    <name evidence="5" type="ORF">F8568_031770</name>
</gene>
<dbReference type="GO" id="GO:0000287">
    <property type="term" value="F:magnesium ion binding"/>
    <property type="evidence" value="ECO:0007669"/>
    <property type="project" value="UniProtKB-ARBA"/>
</dbReference>
<protein>
    <submittedName>
        <fullName evidence="5">Thiamine pyrophosphate-dependent dehydrogenase E1 component subunit alpha</fullName>
    </submittedName>
</protein>
<accession>A0A6I4MF83</accession>
<dbReference type="AlphaFoldDB" id="A0A6I4MF83"/>
<keyword evidence="2" id="KW-0560">Oxidoreductase</keyword>
<evidence type="ECO:0000313" key="5">
    <source>
        <dbReference type="EMBL" id="MWA04868.1"/>
    </source>
</evidence>
<evidence type="ECO:0000256" key="2">
    <source>
        <dbReference type="ARBA" id="ARBA00023002"/>
    </source>
</evidence>
<dbReference type="PANTHER" id="PTHR11516:SF60">
    <property type="entry name" value="PYRUVATE DEHYDROGENASE E1 COMPONENT SUBUNIT ALPHA"/>
    <property type="match status" value="1"/>
</dbReference>
<evidence type="ECO:0000313" key="6">
    <source>
        <dbReference type="Proteomes" id="UP000462055"/>
    </source>
</evidence>
<keyword evidence="3" id="KW-0786">Thiamine pyrophosphate</keyword>
<comment type="caution">
    <text evidence="5">The sequence shown here is derived from an EMBL/GenBank/DDBJ whole genome shotgun (WGS) entry which is preliminary data.</text>
</comment>
<organism evidence="5 6">
    <name type="scientific">Actinomadura physcomitrii</name>
    <dbReference type="NCBI Taxonomy" id="2650748"/>
    <lineage>
        <taxon>Bacteria</taxon>
        <taxon>Bacillati</taxon>
        <taxon>Actinomycetota</taxon>
        <taxon>Actinomycetes</taxon>
        <taxon>Streptosporangiales</taxon>
        <taxon>Thermomonosporaceae</taxon>
        <taxon>Actinomadura</taxon>
    </lineage>
</organism>
<proteinExistence type="predicted"/>
<dbReference type="SUPFAM" id="SSF52518">
    <property type="entry name" value="Thiamin diphosphate-binding fold (THDP-binding)"/>
    <property type="match status" value="1"/>
</dbReference>
<evidence type="ECO:0000256" key="3">
    <source>
        <dbReference type="ARBA" id="ARBA00023052"/>
    </source>
</evidence>
<feature type="domain" description="Dehydrogenase E1 component" evidence="4">
    <location>
        <begin position="3"/>
        <end position="295"/>
    </location>
</feature>
<dbReference type="PANTHER" id="PTHR11516">
    <property type="entry name" value="PYRUVATE DEHYDROGENASE E1 COMPONENT, ALPHA SUBUNIT BACTERIAL AND ORGANELLAR"/>
    <property type="match status" value="1"/>
</dbReference>
<keyword evidence="6" id="KW-1185">Reference proteome</keyword>